<dbReference type="Pfam" id="PF13618">
    <property type="entry name" value="Gluconate_2-dh3"/>
    <property type="match status" value="1"/>
</dbReference>
<proteinExistence type="predicted"/>
<reference evidence="2" key="1">
    <citation type="submission" date="2023-07" db="EMBL/GenBank/DDBJ databases">
        <title>Study on multiphase classification of strain Alteromonas salexigens isolated from the Yellow Sea.</title>
        <authorList>
            <person name="Sun L."/>
        </authorList>
    </citation>
    <scope>NUCLEOTIDE SEQUENCE [LARGE SCALE GENOMIC DNA]</scope>
    <source>
        <strain evidence="2">ASW11-19</strain>
    </source>
</reference>
<evidence type="ECO:0000313" key="2">
    <source>
        <dbReference type="Proteomes" id="UP001209257"/>
    </source>
</evidence>
<accession>A0ABT2VP34</accession>
<dbReference type="EMBL" id="JAOTJC010000007">
    <property type="protein sequence ID" value="MCU7554642.1"/>
    <property type="molecule type" value="Genomic_DNA"/>
</dbReference>
<protein>
    <submittedName>
        <fullName evidence="1">Gluconate 2-dehydrogenase subunit 3 family protein</fullName>
    </submittedName>
</protein>
<dbReference type="Proteomes" id="UP001209257">
    <property type="component" value="Unassembled WGS sequence"/>
</dbReference>
<gene>
    <name evidence="1" type="ORF">OCL06_08520</name>
</gene>
<dbReference type="InterPro" id="IPR027056">
    <property type="entry name" value="Gluconate_2DH_su3"/>
</dbReference>
<name>A0ABT2VP34_9ALTE</name>
<comment type="caution">
    <text evidence="1">The sequence shown here is derived from an EMBL/GenBank/DDBJ whole genome shotgun (WGS) entry which is preliminary data.</text>
</comment>
<dbReference type="RefSeq" id="WP_262993461.1">
    <property type="nucleotide sequence ID" value="NZ_JAOTJC010000007.1"/>
</dbReference>
<sequence length="204" mass="22283">MERRDLLKMIMLATGTAMVGAPALGYEKIPPVPLSDTPFSKDDVAFMNEVAEVILPQTDTPGAKAANVGATMAVIAADCYTKAQRKQFRQGLQDIDIRAKADFGKPFLLLSSDERTALLTTLNEEALAFNAKQGTTYVVRDKPSSREPGTDLPLPHAFSLIKQLTLYAFFTSETGAKKVLRYVAVPGYYDGDLPYKKGDKAWAT</sequence>
<evidence type="ECO:0000313" key="1">
    <source>
        <dbReference type="EMBL" id="MCU7554642.1"/>
    </source>
</evidence>
<keyword evidence="2" id="KW-1185">Reference proteome</keyword>
<organism evidence="1 2">
    <name type="scientific">Alteromonas salexigens</name>
    <dbReference type="NCBI Taxonomy" id="2982530"/>
    <lineage>
        <taxon>Bacteria</taxon>
        <taxon>Pseudomonadati</taxon>
        <taxon>Pseudomonadota</taxon>
        <taxon>Gammaproteobacteria</taxon>
        <taxon>Alteromonadales</taxon>
        <taxon>Alteromonadaceae</taxon>
        <taxon>Alteromonas/Salinimonas group</taxon>
        <taxon>Alteromonas</taxon>
    </lineage>
</organism>